<comment type="caution">
    <text evidence="1">The sequence shown here is derived from an EMBL/GenBank/DDBJ whole genome shotgun (WGS) entry which is preliminary data.</text>
</comment>
<keyword evidence="2" id="KW-1185">Reference proteome</keyword>
<reference evidence="1 2" key="1">
    <citation type="submission" date="2020-10" db="EMBL/GenBank/DDBJ databases">
        <title>ChiBAC.</title>
        <authorList>
            <person name="Zenner C."/>
            <person name="Hitch T.C.A."/>
            <person name="Clavel T."/>
        </authorList>
    </citation>
    <scope>NUCLEOTIDE SEQUENCE [LARGE SCALE GENOMIC DNA]</scope>
    <source>
        <strain evidence="1 2">DSM 107455</strain>
    </source>
</reference>
<dbReference type="Gene3D" id="3.30.1240.10">
    <property type="match status" value="1"/>
</dbReference>
<accession>A0ABR9QR50</accession>
<dbReference type="SFLD" id="SFLDS00003">
    <property type="entry name" value="Haloacid_Dehalogenase"/>
    <property type="match status" value="1"/>
</dbReference>
<dbReference type="PANTHER" id="PTHR10000">
    <property type="entry name" value="PHOSPHOSERINE PHOSPHATASE"/>
    <property type="match status" value="1"/>
</dbReference>
<dbReference type="PANTHER" id="PTHR10000:SF8">
    <property type="entry name" value="HAD SUPERFAMILY HYDROLASE-LIKE, TYPE 3"/>
    <property type="match status" value="1"/>
</dbReference>
<proteinExistence type="predicted"/>
<evidence type="ECO:0000313" key="2">
    <source>
        <dbReference type="Proteomes" id="UP001194273"/>
    </source>
</evidence>
<organism evidence="1 2">
    <name type="scientific">Thermophilibacter gallinarum</name>
    <dbReference type="NCBI Taxonomy" id="2779357"/>
    <lineage>
        <taxon>Bacteria</taxon>
        <taxon>Bacillati</taxon>
        <taxon>Actinomycetota</taxon>
        <taxon>Coriobacteriia</taxon>
        <taxon>Coriobacteriales</taxon>
        <taxon>Atopobiaceae</taxon>
        <taxon>Thermophilibacter</taxon>
    </lineage>
</organism>
<dbReference type="EMBL" id="JADCJZ010000001">
    <property type="protein sequence ID" value="MBE5023548.1"/>
    <property type="molecule type" value="Genomic_DNA"/>
</dbReference>
<gene>
    <name evidence="1" type="ORF">INF26_01595</name>
</gene>
<dbReference type="Proteomes" id="UP001194273">
    <property type="component" value="Unassembled WGS sequence"/>
</dbReference>
<protein>
    <submittedName>
        <fullName evidence="1">HAD family phosphatase</fullName>
    </submittedName>
</protein>
<dbReference type="Pfam" id="PF08282">
    <property type="entry name" value="Hydrolase_3"/>
    <property type="match status" value="1"/>
</dbReference>
<sequence length="284" mass="30524">MIKLVLSDMDNTLLPFGQTLVSPRTVDAIHEVLDAGVLFGPATGRDTVEITRFFGGDEDCFMTGIFSNGKRIRARGSYVQTTLISHDALVRIAGALDAERGMFVVCYPNETDLTNPAFCVRATKEEIAPFERRSAFVGTVVDEVPDVPFIAATIACPGGPERMDRCRAVVAEVAPDVDIVSPVPSWFDILPAGVSKGAGLDVLLDSLGLGVDEVAVFGDAENDLEIMRKVPYAVAVANATDEVKRVARYRVGASADEGMADALLEVARATRAGELPAFLREEFR</sequence>
<dbReference type="SFLD" id="SFLDG01140">
    <property type="entry name" value="C2.B:_Phosphomannomutase_and_P"/>
    <property type="match status" value="1"/>
</dbReference>
<dbReference type="SUPFAM" id="SSF56784">
    <property type="entry name" value="HAD-like"/>
    <property type="match status" value="1"/>
</dbReference>
<dbReference type="Gene3D" id="3.40.50.1000">
    <property type="entry name" value="HAD superfamily/HAD-like"/>
    <property type="match status" value="1"/>
</dbReference>
<dbReference type="InterPro" id="IPR023214">
    <property type="entry name" value="HAD_sf"/>
</dbReference>
<dbReference type="RefSeq" id="WP_193528983.1">
    <property type="nucleotide sequence ID" value="NZ_JADCJZ010000001.1"/>
</dbReference>
<dbReference type="InterPro" id="IPR036412">
    <property type="entry name" value="HAD-like_sf"/>
</dbReference>
<name>A0ABR9QR50_9ACTN</name>
<evidence type="ECO:0000313" key="1">
    <source>
        <dbReference type="EMBL" id="MBE5023548.1"/>
    </source>
</evidence>